<evidence type="ECO:0000313" key="2">
    <source>
        <dbReference type="EMBL" id="GAG86472.1"/>
    </source>
</evidence>
<dbReference type="AlphaFoldDB" id="X1BZG1"/>
<evidence type="ECO:0000256" key="1">
    <source>
        <dbReference type="SAM" id="MobiDB-lite"/>
    </source>
</evidence>
<name>X1BZG1_9ZZZZ</name>
<accession>X1BZG1</accession>
<organism evidence="2">
    <name type="scientific">marine sediment metagenome</name>
    <dbReference type="NCBI Taxonomy" id="412755"/>
    <lineage>
        <taxon>unclassified sequences</taxon>
        <taxon>metagenomes</taxon>
        <taxon>ecological metagenomes</taxon>
    </lineage>
</organism>
<comment type="caution">
    <text evidence="2">The sequence shown here is derived from an EMBL/GenBank/DDBJ whole genome shotgun (WGS) entry which is preliminary data.</text>
</comment>
<feature type="compositionally biased region" description="Basic residues" evidence="1">
    <location>
        <begin position="1"/>
        <end position="15"/>
    </location>
</feature>
<feature type="region of interest" description="Disordered" evidence="1">
    <location>
        <begin position="1"/>
        <end position="43"/>
    </location>
</feature>
<dbReference type="EMBL" id="BART01010205">
    <property type="protein sequence ID" value="GAG86472.1"/>
    <property type="molecule type" value="Genomic_DNA"/>
</dbReference>
<feature type="compositionally biased region" description="Basic residues" evidence="1">
    <location>
        <begin position="22"/>
        <end position="38"/>
    </location>
</feature>
<protein>
    <submittedName>
        <fullName evidence="2">Uncharacterized protein</fullName>
    </submittedName>
</protein>
<reference evidence="2" key="1">
    <citation type="journal article" date="2014" name="Front. Microbiol.">
        <title>High frequency of phylogenetically diverse reductive dehalogenase-homologous genes in deep subseafloor sedimentary metagenomes.</title>
        <authorList>
            <person name="Kawai M."/>
            <person name="Futagami T."/>
            <person name="Toyoda A."/>
            <person name="Takaki Y."/>
            <person name="Nishi S."/>
            <person name="Hori S."/>
            <person name="Arai W."/>
            <person name="Tsubouchi T."/>
            <person name="Morono Y."/>
            <person name="Uchiyama I."/>
            <person name="Ito T."/>
            <person name="Fujiyama A."/>
            <person name="Inagaki F."/>
            <person name="Takami H."/>
        </authorList>
    </citation>
    <scope>NUCLEOTIDE SEQUENCE</scope>
    <source>
        <strain evidence="2">Expedition CK06-06</strain>
    </source>
</reference>
<proteinExistence type="predicted"/>
<gene>
    <name evidence="2" type="ORF">S01H4_22314</name>
</gene>
<sequence>MRTTKVRKHKRRKRTGGSTIVSKHKRRLKTSRNTKHKKKEAEGGRIKVARELGKSTGKGAVFYALRR</sequence>